<name>E4MZ11_KITSK</name>
<dbReference type="PATRIC" id="fig|452652.3.peg.44"/>
<dbReference type="EMBL" id="AP010968">
    <property type="protein sequence ID" value="BAJ33374.1"/>
    <property type="molecule type" value="Genomic_DNA"/>
</dbReference>
<protein>
    <submittedName>
        <fullName evidence="1">Uncharacterized protein</fullName>
    </submittedName>
</protein>
<dbReference type="KEGG" id="ksk:KSE_00520t"/>
<proteinExistence type="predicted"/>
<accession>E4MZ11</accession>
<evidence type="ECO:0000313" key="1">
    <source>
        <dbReference type="EMBL" id="BAJ25904.1"/>
    </source>
</evidence>
<dbReference type="EMBL" id="AP010968">
    <property type="protein sequence ID" value="BAJ25904.1"/>
    <property type="molecule type" value="Genomic_DNA"/>
</dbReference>
<organism evidence="1 3">
    <name type="scientific">Kitasatospora setae (strain ATCC 33774 / DSM 43861 / JCM 3304 / KCC A-0304 / NBRC 14216 / KM-6054)</name>
    <name type="common">Streptomyces setae</name>
    <dbReference type="NCBI Taxonomy" id="452652"/>
    <lineage>
        <taxon>Bacteria</taxon>
        <taxon>Bacillati</taxon>
        <taxon>Actinomycetota</taxon>
        <taxon>Actinomycetes</taxon>
        <taxon>Kitasatosporales</taxon>
        <taxon>Streptomycetaceae</taxon>
        <taxon>Kitasatospora</taxon>
    </lineage>
</organism>
<dbReference type="KEGG" id="ksk:KSE_76220t"/>
<keyword evidence="3" id="KW-1185">Reference proteome</keyword>
<reference evidence="1 3" key="1">
    <citation type="journal article" date="2010" name="DNA Res.">
        <title>Genome sequence of Kitasatospora setae NBRC 14216T: an evolutionary snapshot of the family Streptomycetaceae.</title>
        <authorList>
            <person name="Ichikawa N."/>
            <person name="Oguchi A."/>
            <person name="Ikeda H."/>
            <person name="Ishikawa J."/>
            <person name="Kitani S."/>
            <person name="Watanabe Y."/>
            <person name="Nakamura S."/>
            <person name="Katano Y."/>
            <person name="Kishi E."/>
            <person name="Sasagawa M."/>
            <person name="Ankai A."/>
            <person name="Fukui S."/>
            <person name="Hashimoto Y."/>
            <person name="Kamata S."/>
            <person name="Otoguro M."/>
            <person name="Tanikawa S."/>
            <person name="Nihira T."/>
            <person name="Horinouchi S."/>
            <person name="Ohnishi Y."/>
            <person name="Hayakawa M."/>
            <person name="Kuzuyama T."/>
            <person name="Arisawa A."/>
            <person name="Nomoto F."/>
            <person name="Miura H."/>
            <person name="Takahashi Y."/>
            <person name="Fujita N."/>
        </authorList>
    </citation>
    <scope>NUCLEOTIDE SEQUENCE [LARGE SCALE GENOMIC DNA]</scope>
    <source>
        <strain evidence="3">ATCC 33774 / DSM 43861 / JCM 3304 / KCC A-0304 / NBRC 14216 / KM-6054</strain>
        <strain evidence="1">KM-6054</strain>
    </source>
</reference>
<dbReference type="HOGENOM" id="CLU_1675568_0_0_11"/>
<dbReference type="Proteomes" id="UP000007076">
    <property type="component" value="Chromosome"/>
</dbReference>
<gene>
    <name evidence="1" type="ordered locus">KSE_00520t</name>
    <name evidence="2" type="ordered locus">KSE_76220t</name>
</gene>
<sequence>MKCTRPLSRAATGRPSLYCSQACRQAALRERRSTEQAPALRAEAAALLALLALLAPRAPVHHLDGLTGEQLAHLVRHVRAVLDLLTLTPHPGPAARHEPVQLPPDRHGRAPWAVLDLGTGLWSTTDRKVDLFVTKDSALVFIRRRLKHPGQTRAFDD</sequence>
<evidence type="ECO:0000313" key="3">
    <source>
        <dbReference type="Proteomes" id="UP000007076"/>
    </source>
</evidence>
<evidence type="ECO:0000313" key="2">
    <source>
        <dbReference type="EMBL" id="BAJ33374.1"/>
    </source>
</evidence>
<dbReference type="AlphaFoldDB" id="E4MZ11"/>